<feature type="transmembrane region" description="Helical" evidence="8">
    <location>
        <begin position="438"/>
        <end position="463"/>
    </location>
</feature>
<keyword evidence="11" id="KW-1185">Reference proteome</keyword>
<protein>
    <submittedName>
        <fullName evidence="10">TRP-like family</fullName>
    </submittedName>
</protein>
<feature type="transmembrane region" description="Helical" evidence="8">
    <location>
        <begin position="55"/>
        <end position="76"/>
    </location>
</feature>
<feature type="transmembrane region" description="Helical" evidence="8">
    <location>
        <begin position="514"/>
        <end position="536"/>
    </location>
</feature>
<feature type="compositionally biased region" description="Basic and acidic residues" evidence="7">
    <location>
        <begin position="1101"/>
        <end position="1110"/>
    </location>
</feature>
<dbReference type="InterPro" id="IPR040241">
    <property type="entry name" value="TRP_Flc/Pkd2-like"/>
</dbReference>
<evidence type="ECO:0000313" key="10">
    <source>
        <dbReference type="EMBL" id="KAJ5121051.1"/>
    </source>
</evidence>
<feature type="transmembrane region" description="Helical" evidence="8">
    <location>
        <begin position="393"/>
        <end position="418"/>
    </location>
</feature>
<dbReference type="GO" id="GO:0016020">
    <property type="term" value="C:membrane"/>
    <property type="evidence" value="ECO:0007669"/>
    <property type="project" value="UniProtKB-SubCell"/>
</dbReference>
<evidence type="ECO:0000256" key="8">
    <source>
        <dbReference type="SAM" id="Phobius"/>
    </source>
</evidence>
<feature type="transmembrane region" description="Helical" evidence="8">
    <location>
        <begin position="579"/>
        <end position="600"/>
    </location>
</feature>
<feature type="compositionally biased region" description="Polar residues" evidence="7">
    <location>
        <begin position="946"/>
        <end position="956"/>
    </location>
</feature>
<feature type="compositionally biased region" description="Polar residues" evidence="7">
    <location>
        <begin position="1025"/>
        <end position="1041"/>
    </location>
</feature>
<feature type="transmembrane region" description="Helical" evidence="8">
    <location>
        <begin position="258"/>
        <end position="280"/>
    </location>
</feature>
<feature type="region of interest" description="Disordered" evidence="7">
    <location>
        <begin position="738"/>
        <end position="852"/>
    </location>
</feature>
<reference evidence="10" key="2">
    <citation type="journal article" date="2023" name="IMA Fungus">
        <title>Comparative genomic study of the Penicillium genus elucidates a diverse pangenome and 15 lateral gene transfer events.</title>
        <authorList>
            <person name="Petersen C."/>
            <person name="Sorensen T."/>
            <person name="Nielsen M.R."/>
            <person name="Sondergaard T.E."/>
            <person name="Sorensen J.L."/>
            <person name="Fitzpatrick D.A."/>
            <person name="Frisvad J.C."/>
            <person name="Nielsen K.L."/>
        </authorList>
    </citation>
    <scope>NUCLEOTIDE SEQUENCE</scope>
    <source>
        <strain evidence="10">IBT 22155</strain>
    </source>
</reference>
<accession>A0A9W9GIU4</accession>
<dbReference type="PANTHER" id="PTHR31145:SF6">
    <property type="entry name" value="INTEGRAL MEMBRANE PROTEIN (AFU_ORTHOLOGUE AFUA_7G01610)"/>
    <property type="match status" value="1"/>
</dbReference>
<dbReference type="Proteomes" id="UP001149079">
    <property type="component" value="Unassembled WGS sequence"/>
</dbReference>
<feature type="region of interest" description="Disordered" evidence="7">
    <location>
        <begin position="915"/>
        <end position="1013"/>
    </location>
</feature>
<feature type="transmembrane region" description="Helical" evidence="8">
    <location>
        <begin position="612"/>
        <end position="631"/>
    </location>
</feature>
<dbReference type="InterPro" id="IPR010308">
    <property type="entry name" value="TRP_C"/>
</dbReference>
<evidence type="ECO:0000256" key="4">
    <source>
        <dbReference type="ARBA" id="ARBA00022729"/>
    </source>
</evidence>
<keyword evidence="5 8" id="KW-1133">Transmembrane helix</keyword>
<comment type="similarity">
    <text evidence="2">Belongs to the transient receptor potential (TRP) ion channel family.</text>
</comment>
<keyword evidence="6 8" id="KW-0472">Membrane</keyword>
<evidence type="ECO:0000313" key="11">
    <source>
        <dbReference type="Proteomes" id="UP001149079"/>
    </source>
</evidence>
<dbReference type="AlphaFoldDB" id="A0A9W9GIU4"/>
<evidence type="ECO:0000256" key="2">
    <source>
        <dbReference type="ARBA" id="ARBA00010642"/>
    </source>
</evidence>
<feature type="region of interest" description="Disordered" evidence="7">
    <location>
        <begin position="871"/>
        <end position="902"/>
    </location>
</feature>
<dbReference type="OrthoDB" id="5312224at2759"/>
<feature type="transmembrane region" description="Helical" evidence="8">
    <location>
        <begin position="470"/>
        <end position="494"/>
    </location>
</feature>
<keyword evidence="4" id="KW-0732">Signal</keyword>
<gene>
    <name evidence="10" type="ORF">N7515_009012</name>
</gene>
<feature type="compositionally biased region" description="Basic and acidic residues" evidence="7">
    <location>
        <begin position="843"/>
        <end position="852"/>
    </location>
</feature>
<reference evidence="10" key="1">
    <citation type="submission" date="2022-11" db="EMBL/GenBank/DDBJ databases">
        <authorList>
            <person name="Petersen C."/>
        </authorList>
    </citation>
    <scope>NUCLEOTIDE SEQUENCE</scope>
    <source>
        <strain evidence="10">IBT 22155</strain>
    </source>
</reference>
<keyword evidence="3 8" id="KW-0812">Transmembrane</keyword>
<feature type="transmembrane region" description="Helical" evidence="8">
    <location>
        <begin position="548"/>
        <end position="567"/>
    </location>
</feature>
<evidence type="ECO:0000259" key="9">
    <source>
        <dbReference type="SMART" id="SM01320"/>
    </source>
</evidence>
<dbReference type="InterPro" id="IPR032800">
    <property type="entry name" value="TRP_N"/>
</dbReference>
<feature type="compositionally biased region" description="Low complexity" evidence="7">
    <location>
        <begin position="1067"/>
        <end position="1081"/>
    </location>
</feature>
<dbReference type="RefSeq" id="XP_056517555.1">
    <property type="nucleotide sequence ID" value="XM_056669756.1"/>
</dbReference>
<proteinExistence type="inferred from homology"/>
<dbReference type="GeneID" id="81408926"/>
<sequence length="1134" mass="122582">MPEADMYDSAEIELDGSTLSPRRKRLGWSRCSGLHGSQGRAWRDTSKRRRAPWSLMWWIALICIVTFASPAAAVLLDFENCLSESILESDPLQLQFVPTNVSVHFGSTSSLHPLVVTVYGNVSGTVSRAKQYPAADDPVWTNPNWTDGKIEDLSSTNNKYSTLFTEFDVLSFSPFNNASRFHDSIIQGDFPLAPVFNYNLSQLDTLRAFSVQHDMLSTYRFGTIVPLMTIRSGDISALPLGCISVEVTPDFGTSLKNALAFVPLVILLLVGIATISAAMYSPWGTTDLFRWTSNYGRDEDVLRLVTPGFADCLQYLQFVVLTGALSLNYPGFYQPAVSQGAWSTLMFNHSFVGPGAGRDPVVDGVYAIEGTHGLDRLTHLIGMASSRDIWPGMMVWVLVILACVTVLFQVFFAIRWLYREWANNTVQDLRARNMPFTLGNIIRIVFNFLLLPIVSLSFFQLVLARQSAAYFVALAALVLVGIACYSIWAIHVIISTRPKSHLFDDLPTVLLYGPLYNTYCDDAAAFGIVPIVLNVARGIAIGALQPSGIAQVVMLAICEVVAVLSLLAFRPFPGPTHMNLYQCIFSTVRFLTVILSVVFVPSLTVSDAARGWIGYLILVLHAMVLIFGFFLNAMQTLIEVSARLAGVGGAGGAGGATRGGLAKVFGMRQLSRRSPRRDLTRQSLGSEAAMLAHVDDRMSSQFDGLRPRSFSGSSGLLLNRAGASDGRASAVYDYASSQGGTHSRAASGGFPTPTSTAYQGAGFSGFPNSPSSATMSHPRDPYYRPPRPGRRTPQGSISFEKGKSPSRGFLKSKASRRAINTEDDLGDGPSGRATPVPAYLAAPKDDMELDTPRQPKDYAVREVDFYYGVRGPPLSHSGTRKLKTGPADPTGPVSSATGWFRGLLRGKTKDKAKGFEVVRSARAPPPGLFPPGAEYNEQYQDEPGTASASHSRNVSTADIPYQDSDGEQDNGRSSGTRPPVLPPLNTSVGGGIELPSRSGSRQSRAPGDQDIRGTAAGLPVVTETLSHDSSVGQNSSYSENYLQPEGSMAARLPFSGGSSPSRERGLSMSSTTRSRSNASSAGQMGPRTDRPSSMGYVPQRRAHDQIHEASPDEPSFNGSSAELVDEAAQGEHER</sequence>
<evidence type="ECO:0000256" key="1">
    <source>
        <dbReference type="ARBA" id="ARBA00004141"/>
    </source>
</evidence>
<dbReference type="EMBL" id="JAPQKL010000007">
    <property type="protein sequence ID" value="KAJ5121051.1"/>
    <property type="molecule type" value="Genomic_DNA"/>
</dbReference>
<dbReference type="Pfam" id="PF06011">
    <property type="entry name" value="TRP"/>
    <property type="match status" value="1"/>
</dbReference>
<dbReference type="GO" id="GO:0055085">
    <property type="term" value="P:transmembrane transport"/>
    <property type="evidence" value="ECO:0007669"/>
    <property type="project" value="TreeGrafter"/>
</dbReference>
<dbReference type="SMART" id="SM01320">
    <property type="entry name" value="TRP_N"/>
    <property type="match status" value="1"/>
</dbReference>
<feature type="compositionally biased region" description="Polar residues" evidence="7">
    <location>
        <begin position="766"/>
        <end position="775"/>
    </location>
</feature>
<name>A0A9W9GIU4_9EURO</name>
<organism evidence="10 11">
    <name type="scientific">Penicillium bovifimosum</name>
    <dbReference type="NCBI Taxonomy" id="126998"/>
    <lineage>
        <taxon>Eukaryota</taxon>
        <taxon>Fungi</taxon>
        <taxon>Dikarya</taxon>
        <taxon>Ascomycota</taxon>
        <taxon>Pezizomycotina</taxon>
        <taxon>Eurotiomycetes</taxon>
        <taxon>Eurotiomycetidae</taxon>
        <taxon>Eurotiales</taxon>
        <taxon>Aspergillaceae</taxon>
        <taxon>Penicillium</taxon>
    </lineage>
</organism>
<evidence type="ECO:0000256" key="3">
    <source>
        <dbReference type="ARBA" id="ARBA00022692"/>
    </source>
</evidence>
<comment type="caution">
    <text evidence="10">The sequence shown here is derived from an EMBL/GenBank/DDBJ whole genome shotgun (WGS) entry which is preliminary data.</text>
</comment>
<evidence type="ECO:0000256" key="6">
    <source>
        <dbReference type="ARBA" id="ARBA00023136"/>
    </source>
</evidence>
<dbReference type="PANTHER" id="PTHR31145">
    <property type="entry name" value="INTEGRAL MEMBRANE PROTEIN (AFU_ORTHOLOGUE AFUA_7G01610)"/>
    <property type="match status" value="1"/>
</dbReference>
<evidence type="ECO:0000256" key="7">
    <source>
        <dbReference type="SAM" id="MobiDB-lite"/>
    </source>
</evidence>
<evidence type="ECO:0000256" key="5">
    <source>
        <dbReference type="ARBA" id="ARBA00022989"/>
    </source>
</evidence>
<comment type="subcellular location">
    <subcellularLocation>
        <location evidence="1">Membrane</location>
        <topology evidence="1">Multi-pass membrane protein</topology>
    </subcellularLocation>
</comment>
<feature type="region of interest" description="Disordered" evidence="7">
    <location>
        <begin position="1025"/>
        <end position="1134"/>
    </location>
</feature>
<feature type="domain" description="ML-like" evidence="9">
    <location>
        <begin position="71"/>
        <end position="254"/>
    </location>
</feature>